<proteinExistence type="predicted"/>
<accession>A0A841TI18</accession>
<evidence type="ECO:0000313" key="3">
    <source>
        <dbReference type="Proteomes" id="UP000574133"/>
    </source>
</evidence>
<feature type="compositionally biased region" description="Basic and acidic residues" evidence="1">
    <location>
        <begin position="63"/>
        <end position="84"/>
    </location>
</feature>
<feature type="region of interest" description="Disordered" evidence="1">
    <location>
        <begin position="1"/>
        <end position="94"/>
    </location>
</feature>
<dbReference type="EMBL" id="JACJVN010000050">
    <property type="protein sequence ID" value="MBB6678111.1"/>
    <property type="molecule type" value="Genomic_DNA"/>
</dbReference>
<feature type="compositionally biased region" description="Acidic residues" evidence="1">
    <location>
        <begin position="85"/>
        <end position="94"/>
    </location>
</feature>
<dbReference type="RefSeq" id="WP_185179385.1">
    <property type="nucleotide sequence ID" value="NZ_CBCSEP010000009.1"/>
</dbReference>
<comment type="caution">
    <text evidence="2">The sequence shown here is derived from an EMBL/GenBank/DDBJ whole genome shotgun (WGS) entry which is preliminary data.</text>
</comment>
<feature type="compositionally biased region" description="Basic and acidic residues" evidence="1">
    <location>
        <begin position="1"/>
        <end position="12"/>
    </location>
</feature>
<evidence type="ECO:0000313" key="2">
    <source>
        <dbReference type="EMBL" id="MBB6678111.1"/>
    </source>
</evidence>
<gene>
    <name evidence="2" type="ORF">H4Q31_12455</name>
</gene>
<evidence type="ECO:0000256" key="1">
    <source>
        <dbReference type="SAM" id="MobiDB-lite"/>
    </source>
</evidence>
<dbReference type="Proteomes" id="UP000574133">
    <property type="component" value="Unassembled WGS sequence"/>
</dbReference>
<protein>
    <recommendedName>
        <fullName evidence="4">Cytosolic protein</fullName>
    </recommendedName>
</protein>
<dbReference type="AlphaFoldDB" id="A0A841TI18"/>
<name>A0A841TI18_9BACL</name>
<keyword evidence="3" id="KW-1185">Reference proteome</keyword>
<evidence type="ECO:0008006" key="4">
    <source>
        <dbReference type="Google" id="ProtNLM"/>
    </source>
</evidence>
<reference evidence="2 3" key="1">
    <citation type="submission" date="2020-08" db="EMBL/GenBank/DDBJ databases">
        <title>Cohnella phylogeny.</title>
        <authorList>
            <person name="Dunlap C."/>
        </authorList>
    </citation>
    <scope>NUCLEOTIDE SEQUENCE [LARGE SCALE GENOMIC DNA]</scope>
    <source>
        <strain evidence="2 3">DSM 103658</strain>
    </source>
</reference>
<organism evidence="2 3">
    <name type="scientific">Cohnella lubricantis</name>
    <dbReference type="NCBI Taxonomy" id="2163172"/>
    <lineage>
        <taxon>Bacteria</taxon>
        <taxon>Bacillati</taxon>
        <taxon>Bacillota</taxon>
        <taxon>Bacilli</taxon>
        <taxon>Bacillales</taxon>
        <taxon>Paenibacillaceae</taxon>
        <taxon>Cohnella</taxon>
    </lineage>
</organism>
<sequence length="94" mass="10634">MPSFEEEYKPPKADLATVESRRNDLAAEEFPEGPYGSDILASSLGKSTPWRPEQRSASPYSYENRELHAGFEREYPDDHELHDEANDDSTNDSG</sequence>